<keyword evidence="3" id="KW-1185">Reference proteome</keyword>
<feature type="region of interest" description="Disordered" evidence="1">
    <location>
        <begin position="61"/>
        <end position="86"/>
    </location>
</feature>
<evidence type="ECO:0000256" key="1">
    <source>
        <dbReference type="SAM" id="MobiDB-lite"/>
    </source>
</evidence>
<evidence type="ECO:0000313" key="2">
    <source>
        <dbReference type="EMBL" id="MFC4868535.1"/>
    </source>
</evidence>
<proteinExistence type="predicted"/>
<name>A0ABV9SP90_9ACTN</name>
<reference evidence="3" key="1">
    <citation type="journal article" date="2019" name="Int. J. Syst. Evol. Microbiol.">
        <title>The Global Catalogue of Microorganisms (GCM) 10K type strain sequencing project: providing services to taxonomists for standard genome sequencing and annotation.</title>
        <authorList>
            <consortium name="The Broad Institute Genomics Platform"/>
            <consortium name="The Broad Institute Genome Sequencing Center for Infectious Disease"/>
            <person name="Wu L."/>
            <person name="Ma J."/>
        </authorList>
    </citation>
    <scope>NUCLEOTIDE SEQUENCE [LARGE SCALE GENOMIC DNA]</scope>
    <source>
        <strain evidence="3">CGMCC 4.7304</strain>
    </source>
</reference>
<dbReference type="InterPro" id="IPR029063">
    <property type="entry name" value="SAM-dependent_MTases_sf"/>
</dbReference>
<dbReference type="Pfam" id="PF04672">
    <property type="entry name" value="Methyltransf_19"/>
    <property type="match status" value="1"/>
</dbReference>
<dbReference type="GO" id="GO:0032259">
    <property type="term" value="P:methylation"/>
    <property type="evidence" value="ECO:0007669"/>
    <property type="project" value="UniProtKB-KW"/>
</dbReference>
<keyword evidence="2" id="KW-0808">Transferase</keyword>
<sequence>MDAVPSGSYLFITDFADTGEEVQKAIERAGPATLGNGWIRTPEEIRRHFVGYPLVEPGWTSIRAGSPRTRTARSPRSGSWSRTCGS</sequence>
<evidence type="ECO:0000313" key="3">
    <source>
        <dbReference type="Proteomes" id="UP001595858"/>
    </source>
</evidence>
<protein>
    <submittedName>
        <fullName evidence="2">SAM-dependent methyltransferase</fullName>
        <ecNumber evidence="2">2.1.1.-</ecNumber>
    </submittedName>
</protein>
<dbReference type="GO" id="GO:0008168">
    <property type="term" value="F:methyltransferase activity"/>
    <property type="evidence" value="ECO:0007669"/>
    <property type="project" value="UniProtKB-KW"/>
</dbReference>
<dbReference type="InterPro" id="IPR006764">
    <property type="entry name" value="SAM_dep_MeTrfase_SAV2177_type"/>
</dbReference>
<organism evidence="2 3">
    <name type="scientific">Streptomonospora arabica</name>
    <dbReference type="NCBI Taxonomy" id="412417"/>
    <lineage>
        <taxon>Bacteria</taxon>
        <taxon>Bacillati</taxon>
        <taxon>Actinomycetota</taxon>
        <taxon>Actinomycetes</taxon>
        <taxon>Streptosporangiales</taxon>
        <taxon>Nocardiopsidaceae</taxon>
        <taxon>Streptomonospora</taxon>
    </lineage>
</organism>
<dbReference type="Gene3D" id="3.40.50.150">
    <property type="entry name" value="Vaccinia Virus protein VP39"/>
    <property type="match status" value="1"/>
</dbReference>
<dbReference type="EC" id="2.1.1.-" evidence="2"/>
<keyword evidence="2" id="KW-0489">Methyltransferase</keyword>
<dbReference type="RefSeq" id="WP_344145046.1">
    <property type="nucleotide sequence ID" value="NZ_BAAAQI010000012.1"/>
</dbReference>
<feature type="compositionally biased region" description="Low complexity" evidence="1">
    <location>
        <begin position="65"/>
        <end position="79"/>
    </location>
</feature>
<dbReference type="EMBL" id="JBHSIY010000015">
    <property type="protein sequence ID" value="MFC4868535.1"/>
    <property type="molecule type" value="Genomic_DNA"/>
</dbReference>
<accession>A0ABV9SP90</accession>
<comment type="caution">
    <text evidence="2">The sequence shown here is derived from an EMBL/GenBank/DDBJ whole genome shotgun (WGS) entry which is preliminary data.</text>
</comment>
<dbReference type="Proteomes" id="UP001595858">
    <property type="component" value="Unassembled WGS sequence"/>
</dbReference>
<gene>
    <name evidence="2" type="ORF">ACFPCZ_18015</name>
</gene>